<dbReference type="EMBL" id="JAUEPT010000055">
    <property type="protein sequence ID" value="KAK0436457.1"/>
    <property type="molecule type" value="Genomic_DNA"/>
</dbReference>
<dbReference type="PANTHER" id="PTHR42052">
    <property type="entry name" value="ABM DOMAIN-CONTAINING PROTEIN"/>
    <property type="match status" value="1"/>
</dbReference>
<reference evidence="1" key="1">
    <citation type="submission" date="2023-06" db="EMBL/GenBank/DDBJ databases">
        <authorList>
            <consortium name="Lawrence Berkeley National Laboratory"/>
            <person name="Ahrendt S."/>
            <person name="Sahu N."/>
            <person name="Indic B."/>
            <person name="Wong-Bajracharya J."/>
            <person name="Merenyi Z."/>
            <person name="Ke H.-M."/>
            <person name="Monk M."/>
            <person name="Kocsube S."/>
            <person name="Drula E."/>
            <person name="Lipzen A."/>
            <person name="Balint B."/>
            <person name="Henrissat B."/>
            <person name="Andreopoulos B."/>
            <person name="Martin F.M."/>
            <person name="Harder C.B."/>
            <person name="Rigling D."/>
            <person name="Ford K.L."/>
            <person name="Foster G.D."/>
            <person name="Pangilinan J."/>
            <person name="Papanicolaou A."/>
            <person name="Barry K."/>
            <person name="LaButti K."/>
            <person name="Viragh M."/>
            <person name="Koriabine M."/>
            <person name="Yan M."/>
            <person name="Riley R."/>
            <person name="Champramary S."/>
            <person name="Plett K.L."/>
            <person name="Tsai I.J."/>
            <person name="Slot J."/>
            <person name="Sipos G."/>
            <person name="Plett J."/>
            <person name="Nagy L.G."/>
            <person name="Grigoriev I.V."/>
        </authorList>
    </citation>
    <scope>NUCLEOTIDE SEQUENCE</scope>
    <source>
        <strain evidence="1">FPL87.14</strain>
    </source>
</reference>
<keyword evidence="2" id="KW-1185">Reference proteome</keyword>
<dbReference type="PANTHER" id="PTHR42052:SF1">
    <property type="entry name" value="ABM DOMAIN-CONTAINING PROTEIN"/>
    <property type="match status" value="1"/>
</dbReference>
<proteinExistence type="predicted"/>
<evidence type="ECO:0008006" key="3">
    <source>
        <dbReference type="Google" id="ProtNLM"/>
    </source>
</evidence>
<organism evidence="1 2">
    <name type="scientific">Armillaria borealis</name>
    <dbReference type="NCBI Taxonomy" id="47425"/>
    <lineage>
        <taxon>Eukaryota</taxon>
        <taxon>Fungi</taxon>
        <taxon>Dikarya</taxon>
        <taxon>Basidiomycota</taxon>
        <taxon>Agaricomycotina</taxon>
        <taxon>Agaricomycetes</taxon>
        <taxon>Agaricomycetidae</taxon>
        <taxon>Agaricales</taxon>
        <taxon>Marasmiineae</taxon>
        <taxon>Physalacriaceae</taxon>
        <taxon>Armillaria</taxon>
    </lineage>
</organism>
<gene>
    <name evidence="1" type="ORF">EV421DRAFT_1127422</name>
</gene>
<dbReference type="AlphaFoldDB" id="A0AA39MJB2"/>
<accession>A0AA39MJB2</accession>
<comment type="caution">
    <text evidence="1">The sequence shown here is derived from an EMBL/GenBank/DDBJ whole genome shotgun (WGS) entry which is preliminary data.</text>
</comment>
<evidence type="ECO:0000313" key="2">
    <source>
        <dbReference type="Proteomes" id="UP001175226"/>
    </source>
</evidence>
<protein>
    <recommendedName>
        <fullName evidence="3">ABM domain-containing protein</fullName>
    </recommendedName>
</protein>
<sequence>MTITEFAELQFHSADFLSQPSLRDLLLRLRTNQGAWSGFPVHFYTKDSEQVLLHLISGWQSVPAHEAWIASDENQTLLKLFEPHVQITDFVHLDVEFGGILGGGEERLRFWKNKGGTIDEKRWEVIGNDVEEKKTKGEKYCFSHVDSDQSSEGEIIQRVSL</sequence>
<name>A0AA39MJB2_9AGAR</name>
<dbReference type="Proteomes" id="UP001175226">
    <property type="component" value="Unassembled WGS sequence"/>
</dbReference>
<evidence type="ECO:0000313" key="1">
    <source>
        <dbReference type="EMBL" id="KAK0436457.1"/>
    </source>
</evidence>